<evidence type="ECO:0000259" key="8">
    <source>
        <dbReference type="Pfam" id="PF12704"/>
    </source>
</evidence>
<evidence type="ECO:0000256" key="6">
    <source>
        <dbReference type="SAM" id="Phobius"/>
    </source>
</evidence>
<dbReference type="PANTHER" id="PTHR30572">
    <property type="entry name" value="MEMBRANE COMPONENT OF TRANSPORTER-RELATED"/>
    <property type="match status" value="1"/>
</dbReference>
<dbReference type="EMBL" id="LT605205">
    <property type="protein sequence ID" value="SCD22106.1"/>
    <property type="molecule type" value="Genomic_DNA"/>
</dbReference>
<dbReference type="AlphaFoldDB" id="A0A1R3T124"/>
<evidence type="ECO:0000256" key="5">
    <source>
        <dbReference type="ARBA" id="ARBA00023136"/>
    </source>
</evidence>
<feature type="transmembrane region" description="Helical" evidence="6">
    <location>
        <begin position="332"/>
        <end position="351"/>
    </location>
</feature>
<keyword evidence="5 6" id="KW-0472">Membrane</keyword>
<dbReference type="GO" id="GO:0022857">
    <property type="term" value="F:transmembrane transporter activity"/>
    <property type="evidence" value="ECO:0007669"/>
    <property type="project" value="TreeGrafter"/>
</dbReference>
<sequence length="780" mass="87470">MNILRSYKRTRFFLWVNITGLAIGLAVSIMLILFVVNELSYDKHFANSERIVRLITVWEGKDQTTNYAINMRKAYTELPAKIPGVETAVQLYRRGTLEVTREKERFQNVRTLCVDPEFFNVFQMTFVEGNAQTALDNTNSIVLTRRQADIIFGDSHSAINQILKISDQDYTVSAVVENLPANTHFSFDALLPMQSISHWMEGMQGLEFLTYYLISPDASPGDVRIAIEKEYSSITAAFGEAFNAKIYGKTDKLTDVYLHSDGFSGNIGRMGDIRLVWLLSGLSLFILLLAVSNFINLFIAQGETRMREIGIRKTNGAAIADIVRQFFSEVSGIVLIAFIIGVILTIILAPYFSELIHREIDMAQLWNPSFILSAIGLFIMTVVSSAFYPALYLSRFSPLDILGKRIRFSKRRLMVGVVIFQSIITIVLVSFIMIVNSQTNYLKNIPLGYNPENVVTVPLNRTIYNSFDAIRQELLSVPEIKQVSAAQHTFGGGYSGQRISLLDNKEERHGIGEYRIMPGICELMELQLLEGDFFKENAPDSVNQIVLNEAAVKMLGLSYPVAGKSVMYTGGITEIVGVAKDFCYAFPADKIEPMALSKTSGGNLIYIRFREGTDRKEAIEKTLAVFHQFDPDFILNSTWSEDIYTGKFETFTTTSKVITLASLLSIFIAMLGLVAIHLYTTVRRTKEIGIRRINGANSSSIFNLLTGDIVKWIVIAGIVAVPIIYYMATNMLNEYSNHTSLNWTMFVIPILIQCIIAILATSGVTLWALHQNPVNALKKE</sequence>
<evidence type="ECO:0000313" key="9">
    <source>
        <dbReference type="EMBL" id="SCD22106.1"/>
    </source>
</evidence>
<dbReference type="PANTHER" id="PTHR30572:SF18">
    <property type="entry name" value="ABC-TYPE MACROLIDE FAMILY EXPORT SYSTEM PERMEASE COMPONENT 2"/>
    <property type="match status" value="1"/>
</dbReference>
<reference evidence="9 10" key="1">
    <citation type="submission" date="2016-08" db="EMBL/GenBank/DDBJ databases">
        <authorList>
            <person name="Seilhamer J.J."/>
        </authorList>
    </citation>
    <scope>NUCLEOTIDE SEQUENCE [LARGE SCALE GENOMIC DNA]</scope>
    <source>
        <strain evidence="9">M3/6</strain>
    </source>
</reference>
<keyword evidence="3 6" id="KW-0812">Transmembrane</keyword>
<organism evidence="9 10">
    <name type="scientific">Proteiniphilum saccharofermentans</name>
    <dbReference type="NCBI Taxonomy" id="1642647"/>
    <lineage>
        <taxon>Bacteria</taxon>
        <taxon>Pseudomonadati</taxon>
        <taxon>Bacteroidota</taxon>
        <taxon>Bacteroidia</taxon>
        <taxon>Bacteroidales</taxon>
        <taxon>Dysgonomonadaceae</taxon>
        <taxon>Proteiniphilum</taxon>
    </lineage>
</organism>
<keyword evidence="10" id="KW-1185">Reference proteome</keyword>
<dbReference type="GO" id="GO:0005886">
    <property type="term" value="C:plasma membrane"/>
    <property type="evidence" value="ECO:0007669"/>
    <property type="project" value="UniProtKB-SubCell"/>
</dbReference>
<evidence type="ECO:0000256" key="4">
    <source>
        <dbReference type="ARBA" id="ARBA00022989"/>
    </source>
</evidence>
<dbReference type="InterPro" id="IPR003838">
    <property type="entry name" value="ABC3_permease_C"/>
</dbReference>
<dbReference type="InterPro" id="IPR025857">
    <property type="entry name" value="MacB_PCD"/>
</dbReference>
<feature type="transmembrane region" description="Helical" evidence="6">
    <location>
        <begin position="413"/>
        <end position="435"/>
    </location>
</feature>
<comment type="subcellular location">
    <subcellularLocation>
        <location evidence="1">Cell membrane</location>
        <topology evidence="1">Multi-pass membrane protein</topology>
    </subcellularLocation>
</comment>
<dbReference type="Proteomes" id="UP000187464">
    <property type="component" value="Chromosome I"/>
</dbReference>
<feature type="domain" description="MacB-like periplasmic core" evidence="8">
    <location>
        <begin position="16"/>
        <end position="228"/>
    </location>
</feature>
<accession>A0A1R3T124</accession>
<evidence type="ECO:0000259" key="7">
    <source>
        <dbReference type="Pfam" id="PF02687"/>
    </source>
</evidence>
<feature type="transmembrane region" description="Helical" evidence="6">
    <location>
        <begin position="371"/>
        <end position="393"/>
    </location>
</feature>
<proteinExistence type="predicted"/>
<feature type="domain" description="ABC3 transporter permease C-terminal" evidence="7">
    <location>
        <begin position="660"/>
        <end position="768"/>
    </location>
</feature>
<feature type="transmembrane region" description="Helical" evidence="6">
    <location>
        <begin position="12"/>
        <end position="36"/>
    </location>
</feature>
<gene>
    <name evidence="9" type="ORF">PSM36_3321</name>
</gene>
<evidence type="ECO:0000256" key="1">
    <source>
        <dbReference type="ARBA" id="ARBA00004651"/>
    </source>
</evidence>
<keyword evidence="4 6" id="KW-1133">Transmembrane helix</keyword>
<keyword evidence="2" id="KW-1003">Cell membrane</keyword>
<dbReference type="KEGG" id="psac:PSM36_3321"/>
<feature type="transmembrane region" description="Helical" evidence="6">
    <location>
        <begin position="275"/>
        <end position="299"/>
    </location>
</feature>
<feature type="transmembrane region" description="Helical" evidence="6">
    <location>
        <begin position="746"/>
        <end position="769"/>
    </location>
</feature>
<evidence type="ECO:0000256" key="3">
    <source>
        <dbReference type="ARBA" id="ARBA00022692"/>
    </source>
</evidence>
<dbReference type="Pfam" id="PF02687">
    <property type="entry name" value="FtsX"/>
    <property type="match status" value="2"/>
</dbReference>
<feature type="transmembrane region" description="Helical" evidence="6">
    <location>
        <begin position="657"/>
        <end position="680"/>
    </location>
</feature>
<feature type="transmembrane region" description="Helical" evidence="6">
    <location>
        <begin position="701"/>
        <end position="726"/>
    </location>
</feature>
<evidence type="ECO:0000256" key="2">
    <source>
        <dbReference type="ARBA" id="ARBA00022475"/>
    </source>
</evidence>
<dbReference type="STRING" id="1642647.PSM36_3321"/>
<feature type="domain" description="ABC3 transporter permease C-terminal" evidence="7">
    <location>
        <begin position="282"/>
        <end position="398"/>
    </location>
</feature>
<name>A0A1R3T124_9BACT</name>
<dbReference type="Pfam" id="PF12704">
    <property type="entry name" value="MacB_PCD"/>
    <property type="match status" value="1"/>
</dbReference>
<dbReference type="InterPro" id="IPR050250">
    <property type="entry name" value="Macrolide_Exporter_MacB"/>
</dbReference>
<protein>
    <submittedName>
        <fullName evidence="9">Acidobacterial duplicated orphan permease</fullName>
    </submittedName>
</protein>
<evidence type="ECO:0000313" key="10">
    <source>
        <dbReference type="Proteomes" id="UP000187464"/>
    </source>
</evidence>
<dbReference type="RefSeq" id="WP_076931804.1">
    <property type="nucleotide sequence ID" value="NZ_LT605205.1"/>
</dbReference>